<accession>A0A7X8C2B4</accession>
<evidence type="ECO:0000313" key="8">
    <source>
        <dbReference type="Proteomes" id="UP000541058"/>
    </source>
</evidence>
<comment type="caution">
    <text evidence="7">The sequence shown here is derived from an EMBL/GenBank/DDBJ whole genome shotgun (WGS) entry which is preliminary data.</text>
</comment>
<feature type="chain" id="PRO_5030997424" evidence="4">
    <location>
        <begin position="24"/>
        <end position="583"/>
    </location>
</feature>
<dbReference type="InterPro" id="IPR008454">
    <property type="entry name" value="Collagen-bd_Cna-like_B-typ_dom"/>
</dbReference>
<keyword evidence="2" id="KW-0964">Secreted</keyword>
<dbReference type="InterPro" id="IPR013783">
    <property type="entry name" value="Ig-like_fold"/>
</dbReference>
<name>A0A7X8C2B4_9LACT</name>
<evidence type="ECO:0000256" key="3">
    <source>
        <dbReference type="ARBA" id="ARBA00022729"/>
    </source>
</evidence>
<dbReference type="Gene3D" id="2.60.40.1140">
    <property type="entry name" value="Collagen-binding surface protein Cna, B-type domain"/>
    <property type="match status" value="1"/>
</dbReference>
<dbReference type="GO" id="GO:0005576">
    <property type="term" value="C:extracellular region"/>
    <property type="evidence" value="ECO:0007669"/>
    <property type="project" value="UniProtKB-SubCell"/>
</dbReference>
<organism evidence="7 8">
    <name type="scientific">Globicatella sulfidifaciens</name>
    <dbReference type="NCBI Taxonomy" id="136093"/>
    <lineage>
        <taxon>Bacteria</taxon>
        <taxon>Bacillati</taxon>
        <taxon>Bacillota</taxon>
        <taxon>Bacilli</taxon>
        <taxon>Lactobacillales</taxon>
        <taxon>Aerococcaceae</taxon>
        <taxon>Globicatella</taxon>
    </lineage>
</organism>
<feature type="non-terminal residue" evidence="7">
    <location>
        <position position="583"/>
    </location>
</feature>
<feature type="signal peptide" evidence="4">
    <location>
        <begin position="1"/>
        <end position="23"/>
    </location>
</feature>
<dbReference type="Pfam" id="PF17210">
    <property type="entry name" value="SdrD_B"/>
    <property type="match status" value="1"/>
</dbReference>
<dbReference type="SUPFAM" id="SSF117074">
    <property type="entry name" value="Hypothetical protein PA1324"/>
    <property type="match status" value="1"/>
</dbReference>
<protein>
    <submittedName>
        <fullName evidence="7">Cna B-type domain-containing protein</fullName>
    </submittedName>
</protein>
<evidence type="ECO:0000256" key="1">
    <source>
        <dbReference type="ARBA" id="ARBA00004613"/>
    </source>
</evidence>
<sequence>MKKSIKVLILVLMLIQSFSIATADHAIEGFKLVREDDLDTKKRILYSHDIKGSLDEGFVSRPEAAKSEYGTILQYRIKARSEEHSSINKLFILHIIPDGVKLSDTIDSQNGIKIYYTKDNDYDYSNLQDFYKNGTWKDSVDDYSEVKAIKLEVENGNELESPQFFEAILSYRIDANYEELEMTQHNFYLATSSILNFSESSTIENHLIRYSVSGNIYEDINNNGFCESGVDKGFSKQVVELVDALGQPVKDLEGKSNVIETDSNGFYRFDIYKAGKYAIRVHTPVGYQLIEPNYNNEFGSHINSDGQSDLFFLNINQRNIRINGGYIKAKRQLHLSNDALDESGKAIVEPIDFMFEIKIDGDLYSGLAKKLDLKTGEFTDIKIEDGLVVFSQFEKIVIENLNEMSNYQVTIHKNNLFNRIPASFVGSLSNETTQLNFINQKKDSPVSITVEKNWYGGKNRPTSVIGLFRNGRLIDEVKLSKANLWRYNWEELARVDSSGNLYEYDVRELTEFKNYTTKITRKNNHFTLVSRFVSPKLSIPVVVDWRGGSNHPEIEVILFRNGERITSKTTRNHLVSFDNLDTH</sequence>
<dbReference type="RefSeq" id="WP_276646106.1">
    <property type="nucleotide sequence ID" value="NZ_JAAYSM010000042.1"/>
</dbReference>
<dbReference type="InterPro" id="IPR033764">
    <property type="entry name" value="Sdr_B"/>
</dbReference>
<dbReference type="EMBL" id="JAAYSM010000042">
    <property type="protein sequence ID" value="NLJ17509.1"/>
    <property type="molecule type" value="Genomic_DNA"/>
</dbReference>
<dbReference type="Pfam" id="PF05738">
    <property type="entry name" value="Cna_B"/>
    <property type="match status" value="1"/>
</dbReference>
<dbReference type="Gene3D" id="2.60.40.10">
    <property type="entry name" value="Immunoglobulins"/>
    <property type="match status" value="1"/>
</dbReference>
<keyword evidence="3 4" id="KW-0732">Signal</keyword>
<comment type="subcellular location">
    <subcellularLocation>
        <location evidence="1">Secreted</location>
    </subcellularLocation>
</comment>
<evidence type="ECO:0000256" key="4">
    <source>
        <dbReference type="SAM" id="SignalP"/>
    </source>
</evidence>
<evidence type="ECO:0000313" key="7">
    <source>
        <dbReference type="EMBL" id="NLJ17509.1"/>
    </source>
</evidence>
<evidence type="ECO:0000259" key="5">
    <source>
        <dbReference type="Pfam" id="PF05738"/>
    </source>
</evidence>
<dbReference type="AlphaFoldDB" id="A0A7X8C2B4"/>
<reference evidence="7 8" key="1">
    <citation type="journal article" date="2020" name="Biotechnol. Biofuels">
        <title>New insights from the biogas microbiome by comprehensive genome-resolved metagenomics of nearly 1600 species originating from multiple anaerobic digesters.</title>
        <authorList>
            <person name="Campanaro S."/>
            <person name="Treu L."/>
            <person name="Rodriguez-R L.M."/>
            <person name="Kovalovszki A."/>
            <person name="Ziels R.M."/>
            <person name="Maus I."/>
            <person name="Zhu X."/>
            <person name="Kougias P.G."/>
            <person name="Basile A."/>
            <person name="Luo G."/>
            <person name="Schluter A."/>
            <person name="Konstantinidis K.T."/>
            <person name="Angelidaki I."/>
        </authorList>
    </citation>
    <scope>NUCLEOTIDE SEQUENCE [LARGE SCALE GENOMIC DNA]</scope>
    <source>
        <strain evidence="7">AS23ysBPME_34</strain>
    </source>
</reference>
<evidence type="ECO:0000256" key="2">
    <source>
        <dbReference type="ARBA" id="ARBA00022525"/>
    </source>
</evidence>
<dbReference type="SUPFAM" id="SSF49478">
    <property type="entry name" value="Cna protein B-type domain"/>
    <property type="match status" value="1"/>
</dbReference>
<feature type="domain" description="SD-repeat containing protein B" evidence="6">
    <location>
        <begin position="215"/>
        <end position="325"/>
    </location>
</feature>
<proteinExistence type="predicted"/>
<dbReference type="Proteomes" id="UP000541058">
    <property type="component" value="Unassembled WGS sequence"/>
</dbReference>
<dbReference type="CDD" id="cd00222">
    <property type="entry name" value="CollagenBindB"/>
    <property type="match status" value="1"/>
</dbReference>
<evidence type="ECO:0000259" key="6">
    <source>
        <dbReference type="Pfam" id="PF17210"/>
    </source>
</evidence>
<feature type="domain" description="CNA-B" evidence="5">
    <location>
        <begin position="448"/>
        <end position="527"/>
    </location>
</feature>
<gene>
    <name evidence="7" type="ORF">GX355_01475</name>
</gene>